<gene>
    <name evidence="3" type="ORF">GlitD10_1442</name>
</gene>
<evidence type="ECO:0000256" key="2">
    <source>
        <dbReference type="RuleBase" id="RU362080"/>
    </source>
</evidence>
<dbReference type="Proteomes" id="UP000180235">
    <property type="component" value="Chromosome"/>
</dbReference>
<reference evidence="3 4" key="1">
    <citation type="submission" date="2016-10" db="EMBL/GenBank/DDBJ databases">
        <title>Description of Gloeomargarita lithophora gen. nov., sp. nov., a thylakoid-bearing basal-branching cyanobacterium with intracellular carbonates, and proposal for Gloeomargaritales ord. nov.</title>
        <authorList>
            <person name="Moreira D."/>
            <person name="Tavera R."/>
            <person name="Benzerara K."/>
            <person name="Skouri-Panet F."/>
            <person name="Couradeau E."/>
            <person name="Gerard E."/>
            <person name="Loussert C."/>
            <person name="Novelo E."/>
            <person name="Zivanovic Y."/>
            <person name="Lopez-Garcia P."/>
        </authorList>
    </citation>
    <scope>NUCLEOTIDE SEQUENCE [LARGE SCALE GENOMIC DNA]</scope>
    <source>
        <strain evidence="3 4">D10</strain>
    </source>
</reference>
<dbReference type="InterPro" id="IPR051405">
    <property type="entry name" value="phD/YefM_antitoxin"/>
</dbReference>
<sequence>MDAITTNQAKSNLDGLVDQVIDNMQPTILCNENGNKAVLISLNEFSAWQETMYLLSNPVNSGRLIASIQSAESGKVFEKSLIEE</sequence>
<evidence type="ECO:0000313" key="3">
    <source>
        <dbReference type="EMBL" id="APB33763.1"/>
    </source>
</evidence>
<keyword evidence="4" id="KW-1185">Reference proteome</keyword>
<dbReference type="SUPFAM" id="SSF143120">
    <property type="entry name" value="YefM-like"/>
    <property type="match status" value="1"/>
</dbReference>
<comment type="similarity">
    <text evidence="1 2">Belongs to the phD/YefM antitoxin family.</text>
</comment>
<evidence type="ECO:0000256" key="1">
    <source>
        <dbReference type="ARBA" id="ARBA00009981"/>
    </source>
</evidence>
<proteinExistence type="inferred from homology"/>
<dbReference type="OrthoDB" id="2321886at2"/>
<dbReference type="RefSeq" id="WP_071454303.1">
    <property type="nucleotide sequence ID" value="NZ_CP017675.1"/>
</dbReference>
<dbReference type="STRING" id="1188229.GlitD10_1442"/>
<dbReference type="Pfam" id="PF02604">
    <property type="entry name" value="PhdYeFM_antitox"/>
    <property type="match status" value="1"/>
</dbReference>
<dbReference type="PANTHER" id="PTHR33713:SF6">
    <property type="entry name" value="ANTITOXIN YEFM"/>
    <property type="match status" value="1"/>
</dbReference>
<dbReference type="AlphaFoldDB" id="A0A1J0ACX0"/>
<organism evidence="3 4">
    <name type="scientific">Gloeomargarita lithophora Alchichica-D10</name>
    <dbReference type="NCBI Taxonomy" id="1188229"/>
    <lineage>
        <taxon>Bacteria</taxon>
        <taxon>Bacillati</taxon>
        <taxon>Cyanobacteriota</taxon>
        <taxon>Cyanophyceae</taxon>
        <taxon>Gloeomargaritales</taxon>
        <taxon>Gloeomargaritaceae</taxon>
        <taxon>Gloeomargarita</taxon>
    </lineage>
</organism>
<dbReference type="EMBL" id="CP017675">
    <property type="protein sequence ID" value="APB33763.1"/>
    <property type="molecule type" value="Genomic_DNA"/>
</dbReference>
<dbReference type="InterPro" id="IPR006442">
    <property type="entry name" value="Antitoxin_Phd/YefM"/>
</dbReference>
<protein>
    <recommendedName>
        <fullName evidence="2">Antitoxin</fullName>
    </recommendedName>
</protein>
<dbReference type="InterPro" id="IPR036165">
    <property type="entry name" value="YefM-like_sf"/>
</dbReference>
<name>A0A1J0ACX0_9CYAN</name>
<dbReference type="NCBIfam" id="TIGR01552">
    <property type="entry name" value="phd_fam"/>
    <property type="match status" value="1"/>
</dbReference>
<dbReference type="Gene3D" id="6.10.250.330">
    <property type="match status" value="1"/>
</dbReference>
<evidence type="ECO:0000313" key="4">
    <source>
        <dbReference type="Proteomes" id="UP000180235"/>
    </source>
</evidence>
<accession>A0A1J0ACX0</accession>
<dbReference type="PANTHER" id="PTHR33713">
    <property type="entry name" value="ANTITOXIN YAFN-RELATED"/>
    <property type="match status" value="1"/>
</dbReference>
<dbReference type="Gene3D" id="3.40.1620.10">
    <property type="entry name" value="YefM-like domain"/>
    <property type="match status" value="1"/>
</dbReference>
<dbReference type="KEGG" id="glt:GlitD10_1442"/>
<comment type="function">
    <text evidence="2">Antitoxin component of a type II toxin-antitoxin (TA) system.</text>
</comment>